<protein>
    <submittedName>
        <fullName evidence="6">XpsI</fullName>
    </submittedName>
</protein>
<dbReference type="PATRIC" id="fig|55398.3.peg.266"/>
<dbReference type="RefSeq" id="WP_032650974.1">
    <property type="nucleotide sequence ID" value="NZ_LJRF01000152.1"/>
</dbReference>
<gene>
    <name evidence="6" type="ORF">ALO47_00213</name>
</gene>
<comment type="caution">
    <text evidence="6">The sequence shown here is derived from an EMBL/GenBank/DDBJ whole genome shotgun (WGS) entry which is preliminary data.</text>
</comment>
<evidence type="ECO:0000256" key="1">
    <source>
        <dbReference type="ARBA" id="ARBA00004167"/>
    </source>
</evidence>
<dbReference type="NCBIfam" id="TIGR02532">
    <property type="entry name" value="IV_pilin_GFxxxE"/>
    <property type="match status" value="1"/>
</dbReference>
<keyword evidence="5" id="KW-0472">Membrane</keyword>
<accession>A0A0Q0BDZ8</accession>
<keyword evidence="4" id="KW-1133">Transmembrane helix</keyword>
<reference evidence="6 7" key="1">
    <citation type="submission" date="2015-09" db="EMBL/GenBank/DDBJ databases">
        <title>Genome announcement of multiple Pseudomonas syringae strains.</title>
        <authorList>
            <person name="Thakur S."/>
            <person name="Wang P.W."/>
            <person name="Gong Y."/>
            <person name="Weir B.S."/>
            <person name="Guttman D.S."/>
        </authorList>
    </citation>
    <scope>NUCLEOTIDE SEQUENCE [LARGE SCALE GENOMIC DNA]</scope>
    <source>
        <strain evidence="6 7">ICMP3882</strain>
    </source>
</reference>
<dbReference type="InterPro" id="IPR012902">
    <property type="entry name" value="N_methyl_site"/>
</dbReference>
<keyword evidence="2" id="KW-0488">Methylation</keyword>
<comment type="subcellular location">
    <subcellularLocation>
        <location evidence="1">Membrane</location>
        <topology evidence="1">Single-pass membrane protein</topology>
    </subcellularLocation>
</comment>
<evidence type="ECO:0000256" key="5">
    <source>
        <dbReference type="ARBA" id="ARBA00023136"/>
    </source>
</evidence>
<dbReference type="Proteomes" id="UP000050554">
    <property type="component" value="Unassembled WGS sequence"/>
</dbReference>
<name>A0A0Q0BDZ8_PSESI</name>
<sequence length="129" mass="14052">MERAGHASRESGFTMLEMLAALTLMALCSTVVLVAFGQSAHSLSMVAQSDRLTHVAMSVMDEQTSAPLTQRHQQGSVGDGIEWQLNVARQPTHAGQPRMFRLDLVVTQAQRAAHFSTLKLEPATDKAHL</sequence>
<proteinExistence type="predicted"/>
<evidence type="ECO:0000256" key="3">
    <source>
        <dbReference type="ARBA" id="ARBA00022692"/>
    </source>
</evidence>
<keyword evidence="3" id="KW-0812">Transmembrane</keyword>
<evidence type="ECO:0000256" key="2">
    <source>
        <dbReference type="ARBA" id="ARBA00022481"/>
    </source>
</evidence>
<dbReference type="GO" id="GO:0016020">
    <property type="term" value="C:membrane"/>
    <property type="evidence" value="ECO:0007669"/>
    <property type="project" value="UniProtKB-SubCell"/>
</dbReference>
<dbReference type="Pfam" id="PF07963">
    <property type="entry name" value="N_methyl"/>
    <property type="match status" value="1"/>
</dbReference>
<evidence type="ECO:0000313" key="7">
    <source>
        <dbReference type="Proteomes" id="UP000050554"/>
    </source>
</evidence>
<evidence type="ECO:0000313" key="6">
    <source>
        <dbReference type="EMBL" id="KPY45062.1"/>
    </source>
</evidence>
<organism evidence="6 7">
    <name type="scientific">Pseudomonas syringae pv. ribicola</name>
    <dbReference type="NCBI Taxonomy" id="55398"/>
    <lineage>
        <taxon>Bacteria</taxon>
        <taxon>Pseudomonadati</taxon>
        <taxon>Pseudomonadota</taxon>
        <taxon>Gammaproteobacteria</taxon>
        <taxon>Pseudomonadales</taxon>
        <taxon>Pseudomonadaceae</taxon>
        <taxon>Pseudomonas</taxon>
    </lineage>
</organism>
<dbReference type="AlphaFoldDB" id="A0A0Q0BDZ8"/>
<dbReference type="InterPro" id="IPR002416">
    <property type="entry name" value="T2SS_protein-GspH"/>
</dbReference>
<dbReference type="GO" id="GO:0015628">
    <property type="term" value="P:protein secretion by the type II secretion system"/>
    <property type="evidence" value="ECO:0007669"/>
    <property type="project" value="InterPro"/>
</dbReference>
<dbReference type="GO" id="GO:0015627">
    <property type="term" value="C:type II protein secretion system complex"/>
    <property type="evidence" value="ECO:0007669"/>
    <property type="project" value="InterPro"/>
</dbReference>
<evidence type="ECO:0000256" key="4">
    <source>
        <dbReference type="ARBA" id="ARBA00022989"/>
    </source>
</evidence>
<dbReference type="EMBL" id="LJRF01000152">
    <property type="protein sequence ID" value="KPY45062.1"/>
    <property type="molecule type" value="Genomic_DNA"/>
</dbReference>
<dbReference type="PRINTS" id="PR00885">
    <property type="entry name" value="BCTERIALGSPH"/>
</dbReference>